<comment type="catalytic activity">
    <reaction evidence="8">
        <text>alpha-D-glucosaminyl-[heparan sulfate](n) + 3'-phosphoadenylyl sulfate = 6-sulfo-alpha-D-glucosaminyl-[heparan sulfate](n) + adenosine 3',5'-bisphosphate + H(+)</text>
        <dbReference type="Rhea" id="RHEA:56604"/>
        <dbReference type="Rhea" id="RHEA-COMP:9830"/>
        <dbReference type="Rhea" id="RHEA-COMP:14621"/>
        <dbReference type="ChEBI" id="CHEBI:15378"/>
        <dbReference type="ChEBI" id="CHEBI:58339"/>
        <dbReference type="ChEBI" id="CHEBI:58343"/>
        <dbReference type="ChEBI" id="CHEBI:58388"/>
        <dbReference type="ChEBI" id="CHEBI:140604"/>
    </reaction>
</comment>
<evidence type="ECO:0000256" key="2">
    <source>
        <dbReference type="ARBA" id="ARBA00010109"/>
    </source>
</evidence>
<gene>
    <name evidence="10" type="primary">LOC106465871</name>
</gene>
<evidence type="ECO:0000256" key="3">
    <source>
        <dbReference type="ARBA" id="ARBA00022679"/>
    </source>
</evidence>
<evidence type="ECO:0000313" key="10">
    <source>
        <dbReference type="RefSeq" id="XP_013781566.2"/>
    </source>
</evidence>
<dbReference type="InterPro" id="IPR010635">
    <property type="entry name" value="Heparan_SO4-6-sulfoTrfase"/>
</dbReference>
<dbReference type="GeneID" id="106465871"/>
<dbReference type="Pfam" id="PF03567">
    <property type="entry name" value="Sulfotransfer_2"/>
    <property type="match status" value="1"/>
</dbReference>
<dbReference type="RefSeq" id="XP_013781566.2">
    <property type="nucleotide sequence ID" value="XM_013926112.2"/>
</dbReference>
<reference evidence="10" key="1">
    <citation type="submission" date="2025-08" db="UniProtKB">
        <authorList>
            <consortium name="RefSeq"/>
        </authorList>
    </citation>
    <scope>IDENTIFICATION</scope>
    <source>
        <tissue evidence="10">Muscle</tissue>
    </source>
</reference>
<keyword evidence="3 8" id="KW-0808">Transferase</keyword>
<comment type="similarity">
    <text evidence="2 8">Belongs to the sulfotransferase 6 family.</text>
</comment>
<evidence type="ECO:0000256" key="5">
    <source>
        <dbReference type="ARBA" id="ARBA00022989"/>
    </source>
</evidence>
<comment type="subcellular location">
    <subcellularLocation>
        <location evidence="1">Membrane</location>
        <topology evidence="1">Single-pass membrane protein</topology>
    </subcellularLocation>
    <subcellularLocation>
        <location evidence="8">Membrane</location>
        <topology evidence="8">Single-pass type II membrane protein</topology>
    </subcellularLocation>
</comment>
<keyword evidence="9" id="KW-1185">Reference proteome</keyword>
<keyword evidence="5 8" id="KW-1133">Transmembrane helix</keyword>
<proteinExistence type="inferred from homology"/>
<evidence type="ECO:0000256" key="7">
    <source>
        <dbReference type="ARBA" id="ARBA00023180"/>
    </source>
</evidence>
<comment type="function">
    <text evidence="8">6-O-sulfation enzyme which catalyzes the transfer of sulfate from 3'-phosphoadenosine 5'-phosphosulfate (PAPS) to position 6 of the N-sulfoglucosamine residue (GlcNS) of heparan sulfate.</text>
</comment>
<accession>A0ABM1BGJ7</accession>
<sequence length="452" mass="52593">MREKLIPVDVNSLDVTYSKKTYCSGKKKCRYLIFGVMFTSVFALSLFWYFCSSENCSVGVTSVKLHWPNMTSLKTKISNYRLGFSPEFAESESLIPSEIFDQNNSEKLNGIGFTMDKKKQVPQKRFEFNIKGSDVIVFLHIQNTGGNLFARHLVEDLAIESPCLCKKKRKMCKCFRPNKRSSWLFSRYTNGWKCGVHPDWTELTSCVDKVMDEEEGRPVKRRYFYITVLRDPVTRLLSEFWHVRKGLGWKASRHWCGGREVTTNDVPSCFTDKDLSKLTLSDFLSCPSNLGLNRQTRMLADLALVGCYNSSVLSKEEREIVMLESAKNNLHKMAFFGLSEFPKMSQYIFEATFDLYFLEKDEKQNSRNSGKDKSEKKALLHNLTNAQIEKIKELNKLDLELYQYAKKLLFYRFHFLKRTDPEFEDNFSLATRSKLSNVNWAEKEDQIESILK</sequence>
<protein>
    <recommendedName>
        <fullName evidence="8">Heparan-sulfate 6-O-sulfotransferase</fullName>
        <ecNumber evidence="8">2.8.2.-</ecNumber>
    </recommendedName>
</protein>
<evidence type="ECO:0000256" key="6">
    <source>
        <dbReference type="ARBA" id="ARBA00023136"/>
    </source>
</evidence>
<dbReference type="Proteomes" id="UP000694941">
    <property type="component" value="Unplaced"/>
</dbReference>
<keyword evidence="8" id="KW-0735">Signal-anchor</keyword>
<keyword evidence="4 8" id="KW-0812">Transmembrane</keyword>
<name>A0ABM1BGJ7_LIMPO</name>
<dbReference type="EC" id="2.8.2.-" evidence="8"/>
<evidence type="ECO:0000256" key="8">
    <source>
        <dbReference type="RuleBase" id="RU364122"/>
    </source>
</evidence>
<evidence type="ECO:0000313" key="9">
    <source>
        <dbReference type="Proteomes" id="UP000694941"/>
    </source>
</evidence>
<keyword evidence="6 8" id="KW-0472">Membrane</keyword>
<keyword evidence="7" id="KW-0325">Glycoprotein</keyword>
<dbReference type="InterPro" id="IPR027417">
    <property type="entry name" value="P-loop_NTPase"/>
</dbReference>
<dbReference type="PANTHER" id="PTHR12812">
    <property type="entry name" value="HEPARAN SULFATE 6-O-SULFOTRANSFERASE 3"/>
    <property type="match status" value="1"/>
</dbReference>
<evidence type="ECO:0000256" key="1">
    <source>
        <dbReference type="ARBA" id="ARBA00004167"/>
    </source>
</evidence>
<feature type="transmembrane region" description="Helical" evidence="8">
    <location>
        <begin position="29"/>
        <end position="50"/>
    </location>
</feature>
<dbReference type="Gene3D" id="3.40.50.300">
    <property type="entry name" value="P-loop containing nucleotide triphosphate hydrolases"/>
    <property type="match status" value="1"/>
</dbReference>
<dbReference type="PANTHER" id="PTHR12812:SF0">
    <property type="entry name" value="HEPARAN-SULFATE 6-O-SULFOTRANSFERASE"/>
    <property type="match status" value="1"/>
</dbReference>
<organism evidence="9 10">
    <name type="scientific">Limulus polyphemus</name>
    <name type="common">Atlantic horseshoe crab</name>
    <dbReference type="NCBI Taxonomy" id="6850"/>
    <lineage>
        <taxon>Eukaryota</taxon>
        <taxon>Metazoa</taxon>
        <taxon>Ecdysozoa</taxon>
        <taxon>Arthropoda</taxon>
        <taxon>Chelicerata</taxon>
        <taxon>Merostomata</taxon>
        <taxon>Xiphosura</taxon>
        <taxon>Limulidae</taxon>
        <taxon>Limulus</taxon>
    </lineage>
</organism>
<evidence type="ECO:0000256" key="4">
    <source>
        <dbReference type="ARBA" id="ARBA00022692"/>
    </source>
</evidence>
<dbReference type="InterPro" id="IPR005331">
    <property type="entry name" value="Sulfotransferase"/>
</dbReference>